<dbReference type="SUPFAM" id="SSF48452">
    <property type="entry name" value="TPR-like"/>
    <property type="match status" value="1"/>
</dbReference>
<name>A0A327JQM1_9HYPH</name>
<gene>
    <name evidence="1" type="ORF">CH339_05030</name>
</gene>
<proteinExistence type="predicted"/>
<comment type="caution">
    <text evidence="1">The sequence shown here is derived from an EMBL/GenBank/DDBJ whole genome shotgun (WGS) entry which is preliminary data.</text>
</comment>
<keyword evidence="2" id="KW-1185">Reference proteome</keyword>
<evidence type="ECO:0000313" key="1">
    <source>
        <dbReference type="EMBL" id="RAI28770.1"/>
    </source>
</evidence>
<dbReference type="AlphaFoldDB" id="A0A327JQM1"/>
<evidence type="ECO:0000313" key="2">
    <source>
        <dbReference type="Proteomes" id="UP000249299"/>
    </source>
</evidence>
<dbReference type="InterPro" id="IPR011990">
    <property type="entry name" value="TPR-like_helical_dom_sf"/>
</dbReference>
<organism evidence="1 2">
    <name type="scientific">Rhodobium orientis</name>
    <dbReference type="NCBI Taxonomy" id="34017"/>
    <lineage>
        <taxon>Bacteria</taxon>
        <taxon>Pseudomonadati</taxon>
        <taxon>Pseudomonadota</taxon>
        <taxon>Alphaproteobacteria</taxon>
        <taxon>Hyphomicrobiales</taxon>
        <taxon>Rhodobiaceae</taxon>
        <taxon>Rhodobium</taxon>
    </lineage>
</organism>
<accession>A0A327JQM1</accession>
<dbReference type="Gene3D" id="1.25.40.10">
    <property type="entry name" value="Tetratricopeptide repeat domain"/>
    <property type="match status" value="1"/>
</dbReference>
<protein>
    <submittedName>
        <fullName evidence="1">Uncharacterized protein</fullName>
    </submittedName>
</protein>
<dbReference type="Proteomes" id="UP000249299">
    <property type="component" value="Unassembled WGS sequence"/>
</dbReference>
<reference evidence="1 2" key="1">
    <citation type="submission" date="2017-07" db="EMBL/GenBank/DDBJ databases">
        <title>Draft Genome Sequences of Select Purple Nonsulfur Bacteria.</title>
        <authorList>
            <person name="Lasarre B."/>
            <person name="Mckinlay J.B."/>
        </authorList>
    </citation>
    <scope>NUCLEOTIDE SEQUENCE [LARGE SCALE GENOMIC DNA]</scope>
    <source>
        <strain evidence="1 2">DSM 11290</strain>
    </source>
</reference>
<dbReference type="RefSeq" id="WP_111433197.1">
    <property type="nucleotide sequence ID" value="NZ_NPEV01000007.1"/>
</dbReference>
<dbReference type="EMBL" id="NPEV01000007">
    <property type="protein sequence ID" value="RAI28770.1"/>
    <property type="molecule type" value="Genomic_DNA"/>
</dbReference>
<sequence length="599" mass="68291">MMFVDDVFYRQHYKLLSGPLTPGEHYERDGRSKGLMPNAAFDPLVAAICYPDLDEESQARGIAEAGLDALLKSIARDVLACVEDADAFFWRFSDTQIEKDHFKRNRSTLRQWDKVDAAGTISFAAGDKKFQLRKRAPDDLCEIIASGKACLFPRLPHGFLDMIARLNVISPIIGRLWPIVDTEEKAQRLGLRILKQVFPNHPLFTENFVEEVESILLENGGTFSVCLALKAHPEIPDGLFGSAPPTQRRFEATTAFLIKHFPDGFVFEDGIAWKRYASTGSIRRLIDAMRDRTVILIANSGFADLGRRWGLRDFHHFEIPPWDSLAIRHRILDEVCEFMASVRAESRSTEVPIVLTQAGGSFAFWLLFHLSQRCPDAAYFDIGQAINIWFLDDAEAGKPDMLWLQDFWEKILESNDLFSFYDELLGVSDSRDVLRQRFFDGTYLKSLPKFDGNLDFANLLNRFELYERAVVFAERSRETAPDLSRTHVLLARLYRRIGNLPEAKLSAERAIHLDDSLIVAKQIYAAILFDERRFEEFIDLTSRIGDDLSRVPVIQLTIAYEKTGRADRAIAVLTEAMRQLGEKPQFTNRLNQLVKKQGA</sequence>